<dbReference type="EMBL" id="CCFA01001368">
    <property type="protein sequence ID" value="CDW97213.1"/>
    <property type="molecule type" value="Genomic_DNA"/>
</dbReference>
<protein>
    <submittedName>
        <fullName evidence="2">Uncharacterized protein</fullName>
    </submittedName>
</protein>
<feature type="compositionally biased region" description="Basic and acidic residues" evidence="1">
    <location>
        <begin position="35"/>
        <end position="48"/>
    </location>
</feature>
<gene>
    <name evidence="2" type="primary">SSCI25790.1</name>
</gene>
<accession>A0A0F7S933</accession>
<dbReference type="Proteomes" id="UP000242770">
    <property type="component" value="Unassembled WGS sequence"/>
</dbReference>
<keyword evidence="3" id="KW-1185">Reference proteome</keyword>
<organism evidence="2 3">
    <name type="scientific">Sporisorium scitamineum</name>
    <dbReference type="NCBI Taxonomy" id="49012"/>
    <lineage>
        <taxon>Eukaryota</taxon>
        <taxon>Fungi</taxon>
        <taxon>Dikarya</taxon>
        <taxon>Basidiomycota</taxon>
        <taxon>Ustilaginomycotina</taxon>
        <taxon>Ustilaginomycetes</taxon>
        <taxon>Ustilaginales</taxon>
        <taxon>Ustilaginaceae</taxon>
        <taxon>Sporisorium</taxon>
    </lineage>
</organism>
<feature type="region of interest" description="Disordered" evidence="1">
    <location>
        <begin position="22"/>
        <end position="61"/>
    </location>
</feature>
<name>A0A0F7S933_9BASI</name>
<sequence>MPTKMRTTYHHHRFCYATDYSSDSTPYDQQARAHSRADAAHRWMDPRLDVQSVSSDSEEYP</sequence>
<evidence type="ECO:0000313" key="3">
    <source>
        <dbReference type="Proteomes" id="UP000242770"/>
    </source>
</evidence>
<proteinExistence type="predicted"/>
<reference evidence="3" key="1">
    <citation type="submission" date="2014-06" db="EMBL/GenBank/DDBJ databases">
        <authorList>
            <person name="Berkman P.J."/>
        </authorList>
    </citation>
    <scope>NUCLEOTIDE SEQUENCE [LARGE SCALE GENOMIC DNA]</scope>
</reference>
<evidence type="ECO:0000313" key="2">
    <source>
        <dbReference type="EMBL" id="CDW97213.1"/>
    </source>
</evidence>
<evidence type="ECO:0000256" key="1">
    <source>
        <dbReference type="SAM" id="MobiDB-lite"/>
    </source>
</evidence>
<dbReference type="AlphaFoldDB" id="A0A0F7S933"/>